<dbReference type="Proteomes" id="UP000008144">
    <property type="component" value="Chromosome 11"/>
</dbReference>
<dbReference type="Ensembl" id="ENSCINT00000033196.1">
    <property type="protein sequence ID" value="ENSCINP00000032544.1"/>
    <property type="gene ID" value="ENSCING00000022152.1"/>
</dbReference>
<dbReference type="Pfam" id="PF12422">
    <property type="entry name" value="Condensin2nSMC"/>
    <property type="match status" value="1"/>
</dbReference>
<organism evidence="1 2">
    <name type="scientific">Ciona intestinalis</name>
    <name type="common">Transparent sea squirt</name>
    <name type="synonym">Ascidia intestinalis</name>
    <dbReference type="NCBI Taxonomy" id="7719"/>
    <lineage>
        <taxon>Eukaryota</taxon>
        <taxon>Metazoa</taxon>
        <taxon>Chordata</taxon>
        <taxon>Tunicata</taxon>
        <taxon>Ascidiacea</taxon>
        <taxon>Phlebobranchia</taxon>
        <taxon>Cionidae</taxon>
        <taxon>Ciona</taxon>
    </lineage>
</organism>
<evidence type="ECO:0000313" key="1">
    <source>
        <dbReference type="Ensembl" id="ENSCINP00000032544.1"/>
    </source>
</evidence>
<dbReference type="EMBL" id="EAAA01000751">
    <property type="status" value="NOT_ANNOTATED_CDS"/>
    <property type="molecule type" value="Genomic_DNA"/>
</dbReference>
<proteinExistence type="predicted"/>
<dbReference type="InterPro" id="IPR024741">
    <property type="entry name" value="Condensin2_G2"/>
</dbReference>
<dbReference type="InterPro" id="IPR016024">
    <property type="entry name" value="ARM-type_fold"/>
</dbReference>
<dbReference type="HOGENOM" id="CLU_472195_0_0_1"/>
<evidence type="ECO:0008006" key="3">
    <source>
        <dbReference type="Google" id="ProtNLM"/>
    </source>
</evidence>
<dbReference type="Gene3D" id="1.25.10.10">
    <property type="entry name" value="Leucine-rich Repeat Variant"/>
    <property type="match status" value="1"/>
</dbReference>
<sequence length="578" mass="66221">MKGIHGAIIDSIYSMLGHSHGHMYGNLYYLTWTLADKDQKLHFEEICIQDVMYRAVCAPRNKLASQCLFTSFQVILQEIVKQRTLPCPHMVERLYSPILWRSLKATNAMVRANAANLLFDAFPLQSDGGADKQNELLQRLFTAIESLVSDSQPQIRSLAIIGFCQIFTKHWDVIPAHVIAIQTRNICTNLAFDSSSPKVRQSVMEGLIILLSNPFSHRLLQKLLPSLSNCIHDANEKVRLFFMDLLINVKKTDLISFWDVCPVNNIIAQLDVDNHTITSRIVDLLEGSFLPPDQNIKVWVKRCINFYSRNHNAARKFYLYAKDNLSIIEAEKFILQLCASVFYFLQSSSDTSSEKLEENQNHDESSQNVSENCIDGLLETIFIMLQYVTYQVPSMTQKVAQDAQKETTAESRNLAKLIMTKLPGLLHNCFKKFHDKRKLNSLFQISACMHPSSMPVLSKSILPKLRALPEDSPDYYIKMLIQCLVKWNMGREVLDLVHEWFTASTDATQTTSKPRRSTSSARKYQKTVGFASIQNECRVKQAVIYLRFCMENESIWEKLLKDKNCIKIIYSISDFLNS</sequence>
<dbReference type="PANTHER" id="PTHR16199">
    <property type="entry name" value="CONDENSIN-2 COMPLEX SUBUNIT G2"/>
    <property type="match status" value="1"/>
</dbReference>
<dbReference type="STRING" id="7719.ENSCINP00000032544"/>
<dbReference type="InterPro" id="IPR011989">
    <property type="entry name" value="ARM-like"/>
</dbReference>
<dbReference type="SUPFAM" id="SSF48371">
    <property type="entry name" value="ARM repeat"/>
    <property type="match status" value="1"/>
</dbReference>
<reference evidence="1" key="3">
    <citation type="submission" date="2025-08" db="UniProtKB">
        <authorList>
            <consortium name="Ensembl"/>
        </authorList>
    </citation>
    <scope>IDENTIFICATION</scope>
</reference>
<accession>H2XSB0</accession>
<reference evidence="1" key="2">
    <citation type="journal article" date="2008" name="Genome Biol.">
        <title>Improved genome assembly and evidence-based global gene model set for the chordate Ciona intestinalis: new insight into intron and operon populations.</title>
        <authorList>
            <person name="Satou Y."/>
            <person name="Mineta K."/>
            <person name="Ogasawara M."/>
            <person name="Sasakura Y."/>
            <person name="Shoguchi E."/>
            <person name="Ueno K."/>
            <person name="Yamada L."/>
            <person name="Matsumoto J."/>
            <person name="Wasserscheid J."/>
            <person name="Dewar K."/>
            <person name="Wiley G.B."/>
            <person name="Macmil S.L."/>
            <person name="Roe B.A."/>
            <person name="Zeller R.W."/>
            <person name="Hastings K.E."/>
            <person name="Lemaire P."/>
            <person name="Lindquist E."/>
            <person name="Endo T."/>
            <person name="Hotta K."/>
            <person name="Inaba K."/>
        </authorList>
    </citation>
    <scope>NUCLEOTIDE SEQUENCE [LARGE SCALE GENOMIC DNA]</scope>
    <source>
        <strain evidence="1">wild type</strain>
    </source>
</reference>
<dbReference type="InParanoid" id="H2XSB0"/>
<protein>
    <recommendedName>
        <fullName evidence="3">Condensin complex subunit 1 C-terminal domain-containing protein</fullName>
    </recommendedName>
</protein>
<dbReference type="GO" id="GO:0005634">
    <property type="term" value="C:nucleus"/>
    <property type="evidence" value="ECO:0007669"/>
    <property type="project" value="InterPro"/>
</dbReference>
<dbReference type="PANTHER" id="PTHR16199:SF4">
    <property type="entry name" value="CONDENSIN-2 COMPLEX SUBUNIT G2"/>
    <property type="match status" value="1"/>
</dbReference>
<name>H2XSB0_CIOIN</name>
<dbReference type="GeneTree" id="ENSGT00490000043432"/>
<keyword evidence="2" id="KW-1185">Reference proteome</keyword>
<reference evidence="1" key="4">
    <citation type="submission" date="2025-09" db="UniProtKB">
        <authorList>
            <consortium name="Ensembl"/>
        </authorList>
    </citation>
    <scope>IDENTIFICATION</scope>
</reference>
<dbReference type="OMA" id="LETIFIM"/>
<evidence type="ECO:0000313" key="2">
    <source>
        <dbReference type="Proteomes" id="UP000008144"/>
    </source>
</evidence>
<dbReference type="AlphaFoldDB" id="H2XSB0"/>
<reference evidence="2" key="1">
    <citation type="journal article" date="2002" name="Science">
        <title>The draft genome of Ciona intestinalis: insights into chordate and vertebrate origins.</title>
        <authorList>
            <person name="Dehal P."/>
            <person name="Satou Y."/>
            <person name="Campbell R.K."/>
            <person name="Chapman J."/>
            <person name="Degnan B."/>
            <person name="De Tomaso A."/>
            <person name="Davidson B."/>
            <person name="Di Gregorio A."/>
            <person name="Gelpke M."/>
            <person name="Goodstein D.M."/>
            <person name="Harafuji N."/>
            <person name="Hastings K.E."/>
            <person name="Ho I."/>
            <person name="Hotta K."/>
            <person name="Huang W."/>
            <person name="Kawashima T."/>
            <person name="Lemaire P."/>
            <person name="Martinez D."/>
            <person name="Meinertzhagen I.A."/>
            <person name="Necula S."/>
            <person name="Nonaka M."/>
            <person name="Putnam N."/>
            <person name="Rash S."/>
            <person name="Saiga H."/>
            <person name="Satake M."/>
            <person name="Terry A."/>
            <person name="Yamada L."/>
            <person name="Wang H.G."/>
            <person name="Awazu S."/>
            <person name="Azumi K."/>
            <person name="Boore J."/>
            <person name="Branno M."/>
            <person name="Chin-Bow S."/>
            <person name="DeSantis R."/>
            <person name="Doyle S."/>
            <person name="Francino P."/>
            <person name="Keys D.N."/>
            <person name="Haga S."/>
            <person name="Hayashi H."/>
            <person name="Hino K."/>
            <person name="Imai K.S."/>
            <person name="Inaba K."/>
            <person name="Kano S."/>
            <person name="Kobayashi K."/>
            <person name="Kobayashi M."/>
            <person name="Lee B.I."/>
            <person name="Makabe K.W."/>
            <person name="Manohar C."/>
            <person name="Matassi G."/>
            <person name="Medina M."/>
            <person name="Mochizuki Y."/>
            <person name="Mount S."/>
            <person name="Morishita T."/>
            <person name="Miura S."/>
            <person name="Nakayama A."/>
            <person name="Nishizaka S."/>
            <person name="Nomoto H."/>
            <person name="Ohta F."/>
            <person name="Oishi K."/>
            <person name="Rigoutsos I."/>
            <person name="Sano M."/>
            <person name="Sasaki A."/>
            <person name="Sasakura Y."/>
            <person name="Shoguchi E."/>
            <person name="Shin-i T."/>
            <person name="Spagnuolo A."/>
            <person name="Stainier D."/>
            <person name="Suzuki M.M."/>
            <person name="Tassy O."/>
            <person name="Takatori N."/>
            <person name="Tokuoka M."/>
            <person name="Yagi K."/>
            <person name="Yoshizaki F."/>
            <person name="Wada S."/>
            <person name="Zhang C."/>
            <person name="Hyatt P.D."/>
            <person name="Larimer F."/>
            <person name="Detter C."/>
            <person name="Doggett N."/>
            <person name="Glavina T."/>
            <person name="Hawkins T."/>
            <person name="Richardson P."/>
            <person name="Lucas S."/>
            <person name="Kohara Y."/>
            <person name="Levine M."/>
            <person name="Satoh N."/>
            <person name="Rokhsar D.S."/>
        </authorList>
    </citation>
    <scope>NUCLEOTIDE SEQUENCE [LARGE SCALE GENOMIC DNA]</scope>
</reference>